<dbReference type="Proteomes" id="UP000016570">
    <property type="component" value="Unassembled WGS sequence"/>
</dbReference>
<dbReference type="InterPro" id="IPR051908">
    <property type="entry name" value="Ribosomal_N-acetyltransferase"/>
</dbReference>
<dbReference type="eggNOG" id="COG1670">
    <property type="taxonomic scope" value="Bacteria"/>
</dbReference>
<dbReference type="Pfam" id="PF13302">
    <property type="entry name" value="Acetyltransf_3"/>
    <property type="match status" value="1"/>
</dbReference>
<evidence type="ECO:0000313" key="2">
    <source>
        <dbReference type="EMBL" id="GAD66160.1"/>
    </source>
</evidence>
<dbReference type="CDD" id="cd04301">
    <property type="entry name" value="NAT_SF"/>
    <property type="match status" value="1"/>
</dbReference>
<dbReference type="AlphaFoldDB" id="U2ZXK2"/>
<feature type="domain" description="N-acetyltransferase" evidence="1">
    <location>
        <begin position="24"/>
        <end position="170"/>
    </location>
</feature>
<gene>
    <name evidence="2" type="ORF">VPR01S_03_00690</name>
</gene>
<protein>
    <submittedName>
        <fullName evidence="2">Putative acetyltransferase</fullName>
    </submittedName>
</protein>
<dbReference type="InterPro" id="IPR016181">
    <property type="entry name" value="Acyl_CoA_acyltransferase"/>
</dbReference>
<dbReference type="InterPro" id="IPR000182">
    <property type="entry name" value="GNAT_dom"/>
</dbReference>
<dbReference type="SUPFAM" id="SSF55729">
    <property type="entry name" value="Acyl-CoA N-acyltransferases (Nat)"/>
    <property type="match status" value="1"/>
</dbReference>
<dbReference type="EMBL" id="BATJ01000003">
    <property type="protein sequence ID" value="GAD66160.1"/>
    <property type="molecule type" value="Genomic_DNA"/>
</dbReference>
<dbReference type="RefSeq" id="WP_021704150.1">
    <property type="nucleotide sequence ID" value="NZ_BATJ01000003.1"/>
</dbReference>
<organism evidence="2 3">
    <name type="scientific">Vibrio proteolyticus NBRC 13287</name>
    <dbReference type="NCBI Taxonomy" id="1219065"/>
    <lineage>
        <taxon>Bacteria</taxon>
        <taxon>Pseudomonadati</taxon>
        <taxon>Pseudomonadota</taxon>
        <taxon>Gammaproteobacteria</taxon>
        <taxon>Vibrionales</taxon>
        <taxon>Vibrionaceae</taxon>
        <taxon>Vibrio</taxon>
    </lineage>
</organism>
<keyword evidence="2" id="KW-0808">Transferase</keyword>
<reference evidence="2 3" key="1">
    <citation type="submission" date="2013-09" db="EMBL/GenBank/DDBJ databases">
        <title>Whole genome shotgun sequence of Vibrio proteolyticus NBRC 13287.</title>
        <authorList>
            <person name="Isaki S."/>
            <person name="Hosoyama A."/>
            <person name="Numata M."/>
            <person name="Hashimoto M."/>
            <person name="Hosoyama Y."/>
            <person name="Tsuchikane K."/>
            <person name="Noguchi M."/>
            <person name="Hirakata S."/>
            <person name="Ichikawa N."/>
            <person name="Ohji S."/>
            <person name="Yamazoe A."/>
            <person name="Fujita N."/>
        </authorList>
    </citation>
    <scope>NUCLEOTIDE SEQUENCE [LARGE SCALE GENOMIC DNA]</scope>
    <source>
        <strain evidence="2 3">NBRC 13287</strain>
    </source>
</reference>
<sequence>MSPDFQIISSRLVLKLIEPDQTQTLCHAIQHSPSLHQWVDWCRADFSAKEAERFLLATRLNWVKGEAYGFGVFRRSDDQLLGMVAINEMYHTFNMVSLGYWIADAHQGNGYGSEALQALIHFCFEKLKVTRVEIVCDPANLPSQKLALACGAQYEVTAQNRYVFNNQPREGMVFSVLP</sequence>
<dbReference type="GO" id="GO:1990189">
    <property type="term" value="F:protein N-terminal-serine acetyltransferase activity"/>
    <property type="evidence" value="ECO:0007669"/>
    <property type="project" value="TreeGrafter"/>
</dbReference>
<name>U2ZXK2_VIBPR</name>
<comment type="caution">
    <text evidence="2">The sequence shown here is derived from an EMBL/GenBank/DDBJ whole genome shotgun (WGS) entry which is preliminary data.</text>
</comment>
<dbReference type="GO" id="GO:0005737">
    <property type="term" value="C:cytoplasm"/>
    <property type="evidence" value="ECO:0007669"/>
    <property type="project" value="TreeGrafter"/>
</dbReference>
<evidence type="ECO:0000313" key="3">
    <source>
        <dbReference type="Proteomes" id="UP000016570"/>
    </source>
</evidence>
<dbReference type="PROSITE" id="PS51186">
    <property type="entry name" value="GNAT"/>
    <property type="match status" value="1"/>
</dbReference>
<dbReference type="PANTHER" id="PTHR43441">
    <property type="entry name" value="RIBOSOMAL-PROTEIN-SERINE ACETYLTRANSFERASE"/>
    <property type="match status" value="1"/>
</dbReference>
<dbReference type="STRING" id="1219065.VPR01S_03_00690"/>
<dbReference type="GO" id="GO:0008999">
    <property type="term" value="F:protein-N-terminal-alanine acetyltransferase activity"/>
    <property type="evidence" value="ECO:0007669"/>
    <property type="project" value="TreeGrafter"/>
</dbReference>
<accession>U2ZXK2</accession>
<evidence type="ECO:0000259" key="1">
    <source>
        <dbReference type="PROSITE" id="PS51186"/>
    </source>
</evidence>
<keyword evidence="3" id="KW-1185">Reference proteome</keyword>
<dbReference type="Gene3D" id="3.40.630.30">
    <property type="match status" value="1"/>
</dbReference>
<proteinExistence type="predicted"/>
<dbReference type="PANTHER" id="PTHR43441:SF11">
    <property type="entry name" value="RIBOSOMAL-PROTEIN-SERINE ACETYLTRANSFERASE"/>
    <property type="match status" value="1"/>
</dbReference>